<dbReference type="GO" id="GO:0016787">
    <property type="term" value="F:hydrolase activity"/>
    <property type="evidence" value="ECO:0007669"/>
    <property type="project" value="UniProtKB-KW"/>
</dbReference>
<reference evidence="4 5" key="1">
    <citation type="journal article" date="2019" name="ACS Chem. Biol.">
        <title>Identification and Mobilization of a Cryptic Antibiotic Biosynthesis Gene Locus from a Human-Pathogenic Nocardia Isolate.</title>
        <authorList>
            <person name="Herisse M."/>
            <person name="Ishida K."/>
            <person name="Porter J.L."/>
            <person name="Howden B."/>
            <person name="Hertweck C."/>
            <person name="Stinear T.P."/>
            <person name="Pidot S.J."/>
        </authorList>
    </citation>
    <scope>NUCLEOTIDE SEQUENCE [LARGE SCALE GENOMIC DNA]</scope>
    <source>
        <strain evidence="4 5">AUSMDU00012715</strain>
    </source>
</reference>
<dbReference type="InterPro" id="IPR051121">
    <property type="entry name" value="FAH"/>
</dbReference>
<dbReference type="SUPFAM" id="SSF56529">
    <property type="entry name" value="FAH"/>
    <property type="match status" value="1"/>
</dbReference>
<name>A0A6G9Z124_9NOCA</name>
<keyword evidence="4" id="KW-0378">Hydrolase</keyword>
<accession>A0A6G9Z124</accession>
<dbReference type="InterPro" id="IPR011234">
    <property type="entry name" value="Fumarylacetoacetase-like_C"/>
</dbReference>
<gene>
    <name evidence="4" type="ORF">F6W96_14330</name>
</gene>
<dbReference type="AlphaFoldDB" id="A0A6G9Z124"/>
<dbReference type="InterPro" id="IPR036663">
    <property type="entry name" value="Fumarylacetoacetase_C_sf"/>
</dbReference>
<feature type="domain" description="Fumarylacetoacetase-like C-terminal" evidence="3">
    <location>
        <begin position="74"/>
        <end position="278"/>
    </location>
</feature>
<dbReference type="GO" id="GO:0046872">
    <property type="term" value="F:metal ion binding"/>
    <property type="evidence" value="ECO:0007669"/>
    <property type="project" value="UniProtKB-KW"/>
</dbReference>
<dbReference type="PANTHER" id="PTHR42796">
    <property type="entry name" value="FUMARYLACETOACETATE HYDROLASE DOMAIN-CONTAINING PROTEIN 2A-RELATED"/>
    <property type="match status" value="1"/>
</dbReference>
<comment type="similarity">
    <text evidence="1">Belongs to the FAH family.</text>
</comment>
<evidence type="ECO:0000313" key="5">
    <source>
        <dbReference type="Proteomes" id="UP000500953"/>
    </source>
</evidence>
<dbReference type="Pfam" id="PF01557">
    <property type="entry name" value="FAA_hydrolase"/>
    <property type="match status" value="1"/>
</dbReference>
<dbReference type="Gene3D" id="3.90.850.10">
    <property type="entry name" value="Fumarylacetoacetase-like, C-terminal domain"/>
    <property type="match status" value="1"/>
</dbReference>
<dbReference type="FunFam" id="3.90.850.10:FF:000002">
    <property type="entry name" value="2-hydroxyhepta-2,4-diene-1,7-dioate isomerase"/>
    <property type="match status" value="1"/>
</dbReference>
<evidence type="ECO:0000256" key="2">
    <source>
        <dbReference type="ARBA" id="ARBA00022723"/>
    </source>
</evidence>
<evidence type="ECO:0000313" key="4">
    <source>
        <dbReference type="EMBL" id="QIS19285.1"/>
    </source>
</evidence>
<proteinExistence type="inferred from homology"/>
<dbReference type="PANTHER" id="PTHR42796:SF4">
    <property type="entry name" value="FUMARYLACETOACETATE HYDROLASE DOMAIN-CONTAINING PROTEIN 2A"/>
    <property type="match status" value="1"/>
</dbReference>
<protein>
    <submittedName>
        <fullName evidence="4">FAA hydrolase family protein</fullName>
    </submittedName>
</protein>
<sequence length="284" mass="30767">MKIQRIGNPGAERPIVVDGDHAYDLSPLTHDIDGDFLAADGLSRVATELTTGRLSPIDITGQRIGPPVARPQAVWCIGMNYAAHAAESGSAPPQEPVVFFKTPNTIVGPYDDVLIPRGSTRTDWEVELAVVIGRRARYLASPDEAMKYVAGYTISNDVSEREFQLELSGGQWSKGKCCETFNPLGPALIPAKELDPKNLHLRSFVNGAPRQDSSTADLIFDVAYLIWHLSQIAVLEPGDILNTGTPEGVALSGRYPYLKSGDVVDLEIEGIGKMTQTFHSAEPN</sequence>
<dbReference type="GO" id="GO:0016853">
    <property type="term" value="F:isomerase activity"/>
    <property type="evidence" value="ECO:0007669"/>
    <property type="project" value="UniProtKB-ARBA"/>
</dbReference>
<evidence type="ECO:0000256" key="1">
    <source>
        <dbReference type="ARBA" id="ARBA00010211"/>
    </source>
</evidence>
<keyword evidence="2" id="KW-0479">Metal-binding</keyword>
<dbReference type="RefSeq" id="WP_167486575.1">
    <property type="nucleotide sequence ID" value="NZ_CP046173.1"/>
</dbReference>
<evidence type="ECO:0000259" key="3">
    <source>
        <dbReference type="Pfam" id="PF01557"/>
    </source>
</evidence>
<dbReference type="GO" id="GO:0019752">
    <property type="term" value="P:carboxylic acid metabolic process"/>
    <property type="evidence" value="ECO:0007669"/>
    <property type="project" value="UniProtKB-ARBA"/>
</dbReference>
<dbReference type="EMBL" id="CP046173">
    <property type="protein sequence ID" value="QIS19285.1"/>
    <property type="molecule type" value="Genomic_DNA"/>
</dbReference>
<dbReference type="Proteomes" id="UP000500953">
    <property type="component" value="Chromosome"/>
</dbReference>
<organism evidence="4 5">
    <name type="scientific">Nocardia terpenica</name>
    <dbReference type="NCBI Taxonomy" id="455432"/>
    <lineage>
        <taxon>Bacteria</taxon>
        <taxon>Bacillati</taxon>
        <taxon>Actinomycetota</taxon>
        <taxon>Actinomycetes</taxon>
        <taxon>Mycobacteriales</taxon>
        <taxon>Nocardiaceae</taxon>
        <taxon>Nocardia</taxon>
    </lineage>
</organism>